<feature type="signal peptide" evidence="1">
    <location>
        <begin position="1"/>
        <end position="16"/>
    </location>
</feature>
<dbReference type="AlphaFoldDB" id="A0A016W2C4"/>
<dbReference type="Pfam" id="PF00188">
    <property type="entry name" value="CAP"/>
    <property type="match status" value="1"/>
</dbReference>
<keyword evidence="4" id="KW-1185">Reference proteome</keyword>
<comment type="caution">
    <text evidence="3">The sequence shown here is derived from an EMBL/GenBank/DDBJ whole genome shotgun (WGS) entry which is preliminary data.</text>
</comment>
<dbReference type="InterPro" id="IPR014044">
    <property type="entry name" value="CAP_dom"/>
</dbReference>
<reference evidence="4" key="1">
    <citation type="journal article" date="2015" name="Nat. Genet.">
        <title>The genome and transcriptome of the zoonotic hookworm Ancylostoma ceylanicum identify infection-specific gene families.</title>
        <authorList>
            <person name="Schwarz E.M."/>
            <person name="Hu Y."/>
            <person name="Antoshechkin I."/>
            <person name="Miller M.M."/>
            <person name="Sternberg P.W."/>
            <person name="Aroian R.V."/>
        </authorList>
    </citation>
    <scope>NUCLEOTIDE SEQUENCE</scope>
    <source>
        <strain evidence="4">HY135</strain>
    </source>
</reference>
<dbReference type="OrthoDB" id="5877551at2759"/>
<feature type="domain" description="SCP" evidence="2">
    <location>
        <begin position="20"/>
        <end position="174"/>
    </location>
</feature>
<dbReference type="Proteomes" id="UP000024635">
    <property type="component" value="Unassembled WGS sequence"/>
</dbReference>
<dbReference type="EMBL" id="JARK01001338">
    <property type="protein sequence ID" value="EYC33123.1"/>
    <property type="molecule type" value="Genomic_DNA"/>
</dbReference>
<protein>
    <recommendedName>
        <fullName evidence="2">SCP domain-containing protein</fullName>
    </recommendedName>
</protein>
<sequence>MILFALWLLTYAPVYAVLSDELVDHLIRGHNEIRGKLANGTALNNNGTLPSARNMYDMMFSGELEYEAEKLAVKCSSRVRHTGSEAVNIKIFNDRNLTSLDDAELIEIALDEWYAPVKKYGLHDKNNTYTDLRLESFANMIYFKNNHFGCTLNRCNTRSSRSPVVAIIVCVYLSAPIYGAPLYESGNACQNDSDCTLLPSSKCAEGLCWSHVVLTPPEPNDICPQNVNMTDKLRKKFHNTHNNLRSKVAKGVVYFDEKRRLPPAGDMYYMVGTQATH</sequence>
<evidence type="ECO:0000259" key="2">
    <source>
        <dbReference type="SMART" id="SM00198"/>
    </source>
</evidence>
<name>A0A016W2C4_9BILA</name>
<organism evidence="3 4">
    <name type="scientific">Ancylostoma ceylanicum</name>
    <dbReference type="NCBI Taxonomy" id="53326"/>
    <lineage>
        <taxon>Eukaryota</taxon>
        <taxon>Metazoa</taxon>
        <taxon>Ecdysozoa</taxon>
        <taxon>Nematoda</taxon>
        <taxon>Chromadorea</taxon>
        <taxon>Rhabditida</taxon>
        <taxon>Rhabditina</taxon>
        <taxon>Rhabditomorpha</taxon>
        <taxon>Strongyloidea</taxon>
        <taxon>Ancylostomatidae</taxon>
        <taxon>Ancylostomatinae</taxon>
        <taxon>Ancylostoma</taxon>
    </lineage>
</organism>
<evidence type="ECO:0000256" key="1">
    <source>
        <dbReference type="SAM" id="SignalP"/>
    </source>
</evidence>
<proteinExistence type="predicted"/>
<keyword evidence="1" id="KW-0732">Signal</keyword>
<dbReference type="Gene3D" id="3.40.33.10">
    <property type="entry name" value="CAP"/>
    <property type="match status" value="2"/>
</dbReference>
<dbReference type="CDD" id="cd05380">
    <property type="entry name" value="CAP_euk"/>
    <property type="match status" value="1"/>
</dbReference>
<evidence type="ECO:0000313" key="3">
    <source>
        <dbReference type="EMBL" id="EYC33123.1"/>
    </source>
</evidence>
<dbReference type="SMART" id="SM00198">
    <property type="entry name" value="SCP"/>
    <property type="match status" value="1"/>
</dbReference>
<feature type="chain" id="PRO_5001490813" description="SCP domain-containing protein" evidence="1">
    <location>
        <begin position="17"/>
        <end position="277"/>
    </location>
</feature>
<dbReference type="InterPro" id="IPR035940">
    <property type="entry name" value="CAP_sf"/>
</dbReference>
<evidence type="ECO:0000313" key="4">
    <source>
        <dbReference type="Proteomes" id="UP000024635"/>
    </source>
</evidence>
<gene>
    <name evidence="3" type="primary">Acey_s0002.g615</name>
    <name evidence="3" type="ORF">Y032_0002g615</name>
</gene>
<accession>A0A016W2C4</accession>
<dbReference type="SUPFAM" id="SSF55797">
    <property type="entry name" value="PR-1-like"/>
    <property type="match status" value="2"/>
</dbReference>
<dbReference type="STRING" id="53326.A0A016W2C4"/>